<dbReference type="InterPro" id="IPR005966">
    <property type="entry name" value="D-Cys_desShydrase"/>
</dbReference>
<dbReference type="Pfam" id="PF00291">
    <property type="entry name" value="PALP"/>
    <property type="match status" value="1"/>
</dbReference>
<feature type="active site" description="Nucleophile" evidence="4">
    <location>
        <position position="76"/>
    </location>
</feature>
<dbReference type="InterPro" id="IPR027278">
    <property type="entry name" value="ACCD_DCysDesulf"/>
</dbReference>
<evidence type="ECO:0000256" key="2">
    <source>
        <dbReference type="ARBA" id="ARBA00008639"/>
    </source>
</evidence>
<dbReference type="NCBIfam" id="TIGR01275">
    <property type="entry name" value="ACC_deam_rel"/>
    <property type="match status" value="1"/>
</dbReference>
<feature type="modified residue" description="N6-(pyridoxal phosphate)lysine" evidence="5">
    <location>
        <position position="49"/>
    </location>
</feature>
<reference evidence="7 8" key="1">
    <citation type="submission" date="2014-04" db="EMBL/GenBank/DDBJ databases">
        <title>Comparative genomics and transcriptomics to identify genetic mechanisms underlying the emergence of carbapenem resistant Acinetobacter baumannii (CRAb).</title>
        <authorList>
            <person name="Harris A.D."/>
            <person name="Johnson K.J."/>
            <person name="George J."/>
            <person name="Nadendla S."/>
            <person name="Daugherty S.C."/>
            <person name="Parankush S."/>
            <person name="Sadzewicz L."/>
            <person name="Tallon L."/>
            <person name="Sengamalay N."/>
            <person name="Hazen T.H."/>
            <person name="Rasko D.A."/>
        </authorList>
    </citation>
    <scope>NUCLEOTIDE SEQUENCE [LARGE SCALE GENOMIC DNA]</scope>
    <source>
        <strain evidence="7 8">21072</strain>
    </source>
</reference>
<dbReference type="NCBIfam" id="NF003031">
    <property type="entry name" value="PRK03910.1-4"/>
    <property type="match status" value="1"/>
</dbReference>
<dbReference type="Gene3D" id="3.40.50.1100">
    <property type="match status" value="2"/>
</dbReference>
<comment type="similarity">
    <text evidence="2">Belongs to the ACC deaminase/D-cysteine desulfhydrase family.</text>
</comment>
<evidence type="ECO:0000256" key="1">
    <source>
        <dbReference type="ARBA" id="ARBA00001933"/>
    </source>
</evidence>
<proteinExistence type="inferred from homology"/>
<evidence type="ECO:0000313" key="8">
    <source>
        <dbReference type="Proteomes" id="UP000027327"/>
    </source>
</evidence>
<sequence length="340" mass="36184">MLLSHLPRVQLVHAPTPLEFLPNLTKALNGPQIYIKRDDATGLATGGNKTRKLEFLIGDALAKDATHVLTQGATQSNHVRQTIAAANKFGLKASVLLEQRVSDGTEEYYNNGNLLLDEILGATSIEVVPGGTDMAAALEAKAKELELQGERPYIIPGGGSNAIGALGYVSAAIELINQLNQIQLAPTHLVHATGSTGTQAGLLAGIAATHSNLPVLGISVRAEKSKQEENVYKLTRATLEHLGLNADLIAREKVIANSDYVGDGYGIPTDSMVEAVELLARTEGILLDPVYSGKGFAGLVDLIRQGHFTKDDKVIFLHTGGAVGLFGYRKTFSSKDAYRL</sequence>
<evidence type="ECO:0000256" key="4">
    <source>
        <dbReference type="PIRSR" id="PIRSR006278-1"/>
    </source>
</evidence>
<evidence type="ECO:0000259" key="6">
    <source>
        <dbReference type="Pfam" id="PF00291"/>
    </source>
</evidence>
<dbReference type="InterPro" id="IPR036052">
    <property type="entry name" value="TrpB-like_PALP_sf"/>
</dbReference>
<dbReference type="Proteomes" id="UP000027327">
    <property type="component" value="Unassembled WGS sequence"/>
</dbReference>
<gene>
    <name evidence="7" type="ORF">J596_2944</name>
</gene>
<keyword evidence="3 5" id="KW-0663">Pyridoxal phosphate</keyword>
<evidence type="ECO:0000313" key="7">
    <source>
        <dbReference type="EMBL" id="KCY17396.1"/>
    </source>
</evidence>
<organism evidence="7 8">
    <name type="scientific">Acinetobacter baumannii 21072</name>
    <dbReference type="NCBI Taxonomy" id="1310697"/>
    <lineage>
        <taxon>Bacteria</taxon>
        <taxon>Pseudomonadati</taxon>
        <taxon>Pseudomonadota</taxon>
        <taxon>Gammaproteobacteria</taxon>
        <taxon>Moraxellales</taxon>
        <taxon>Moraxellaceae</taxon>
        <taxon>Acinetobacter</taxon>
        <taxon>Acinetobacter calcoaceticus/baumannii complex</taxon>
    </lineage>
</organism>
<dbReference type="PATRIC" id="fig|1310697.3.peg.2828"/>
<dbReference type="SUPFAM" id="SSF53686">
    <property type="entry name" value="Tryptophan synthase beta subunit-like PLP-dependent enzymes"/>
    <property type="match status" value="1"/>
</dbReference>
<feature type="domain" description="Tryptophan synthase beta chain-like PALP" evidence="6">
    <location>
        <begin position="10"/>
        <end position="320"/>
    </location>
</feature>
<dbReference type="PIRSF" id="PIRSF006278">
    <property type="entry name" value="ACCD_DCysDesulf"/>
    <property type="match status" value="1"/>
</dbReference>
<comment type="cofactor">
    <cofactor evidence="1">
        <name>pyridoxal 5'-phosphate</name>
        <dbReference type="ChEBI" id="CHEBI:597326"/>
    </cofactor>
</comment>
<dbReference type="RefSeq" id="WP_002058109.1">
    <property type="nucleotide sequence ID" value="NZ_JMOD01000061.1"/>
</dbReference>
<dbReference type="PANTHER" id="PTHR43780">
    <property type="entry name" value="1-AMINOCYCLOPROPANE-1-CARBOXYLATE DEAMINASE-RELATED"/>
    <property type="match status" value="1"/>
</dbReference>
<dbReference type="PANTHER" id="PTHR43780:SF2">
    <property type="entry name" value="1-AMINOCYCLOPROPANE-1-CARBOXYLATE DEAMINASE-RELATED"/>
    <property type="match status" value="1"/>
</dbReference>
<dbReference type="AlphaFoldDB" id="A0A062IEY6"/>
<comment type="caution">
    <text evidence="7">The sequence shown here is derived from an EMBL/GenBank/DDBJ whole genome shotgun (WGS) entry which is preliminary data.</text>
</comment>
<dbReference type="GO" id="GO:0019148">
    <property type="term" value="F:D-cysteine desulfhydrase activity"/>
    <property type="evidence" value="ECO:0007669"/>
    <property type="project" value="TreeGrafter"/>
</dbReference>
<dbReference type="InterPro" id="IPR001926">
    <property type="entry name" value="TrpB-like_PALP"/>
</dbReference>
<evidence type="ECO:0000256" key="3">
    <source>
        <dbReference type="ARBA" id="ARBA00022898"/>
    </source>
</evidence>
<name>A0A062IEY6_ACIBA</name>
<evidence type="ECO:0000256" key="5">
    <source>
        <dbReference type="PIRSR" id="PIRSR006278-2"/>
    </source>
</evidence>
<accession>A0A062IEY6</accession>
<dbReference type="EMBL" id="JMOD01000061">
    <property type="protein sequence ID" value="KCY17396.1"/>
    <property type="molecule type" value="Genomic_DNA"/>
</dbReference>
<protein>
    <submittedName>
        <fullName evidence="7">Pyridoxal phosphate-dependent enzyme, D-cysteine desulfhydrase family protein</fullName>
    </submittedName>
</protein>